<accession>C5BPK3</accession>
<dbReference type="InterPro" id="IPR023696">
    <property type="entry name" value="Ureohydrolase_dom_sf"/>
</dbReference>
<dbReference type="CDD" id="cd11599">
    <property type="entry name" value="HDAC_classII_2"/>
    <property type="match status" value="1"/>
</dbReference>
<dbReference type="InterPro" id="IPR023801">
    <property type="entry name" value="His_deacetylse_dom"/>
</dbReference>
<proteinExistence type="inferred from homology"/>
<evidence type="ECO:0000259" key="2">
    <source>
        <dbReference type="Pfam" id="PF00850"/>
    </source>
</evidence>
<name>C5BPK3_TERTT</name>
<dbReference type="GO" id="GO:0040029">
    <property type="term" value="P:epigenetic regulation of gene expression"/>
    <property type="evidence" value="ECO:0007669"/>
    <property type="project" value="TreeGrafter"/>
</dbReference>
<dbReference type="SUPFAM" id="SSF52768">
    <property type="entry name" value="Arginase/deacetylase"/>
    <property type="match status" value="1"/>
</dbReference>
<evidence type="ECO:0000313" key="3">
    <source>
        <dbReference type="EMBL" id="ACR13212.1"/>
    </source>
</evidence>
<keyword evidence="4" id="KW-1185">Reference proteome</keyword>
<reference evidence="3 4" key="1">
    <citation type="journal article" date="2009" name="PLoS ONE">
        <title>The complete genome of Teredinibacter turnerae T7901: an intracellular endosymbiont of marine wood-boring bivalves (shipworms).</title>
        <authorList>
            <person name="Yang J.C."/>
            <person name="Madupu R."/>
            <person name="Durkin A.S."/>
            <person name="Ekborg N.A."/>
            <person name="Pedamallu C.S."/>
            <person name="Hostetler J.B."/>
            <person name="Radune D."/>
            <person name="Toms B.S."/>
            <person name="Henrissat B."/>
            <person name="Coutinho P.M."/>
            <person name="Schwarz S."/>
            <person name="Field L."/>
            <person name="Trindade-Silva A.E."/>
            <person name="Soares C.A.G."/>
            <person name="Elshahawi S."/>
            <person name="Hanora A."/>
            <person name="Schmidt E.W."/>
            <person name="Haygood M.G."/>
            <person name="Posfai J."/>
            <person name="Benner J."/>
            <person name="Madinger C."/>
            <person name="Nove J."/>
            <person name="Anton B."/>
            <person name="Chaudhary K."/>
            <person name="Foster J."/>
            <person name="Holman A."/>
            <person name="Kumar S."/>
            <person name="Lessard P.A."/>
            <person name="Luyten Y.A."/>
            <person name="Slatko B."/>
            <person name="Wood N."/>
            <person name="Wu B."/>
            <person name="Teplitski M."/>
            <person name="Mougous J.D."/>
            <person name="Ward N."/>
            <person name="Eisen J.A."/>
            <person name="Badger J.H."/>
            <person name="Distel D.L."/>
        </authorList>
    </citation>
    <scope>NUCLEOTIDE SEQUENCE [LARGE SCALE GENOMIC DNA]</scope>
    <source>
        <strain evidence="4">ATCC 39867 / T7901</strain>
    </source>
</reference>
<dbReference type="AlphaFoldDB" id="C5BPK3"/>
<dbReference type="PANTHER" id="PTHR10625">
    <property type="entry name" value="HISTONE DEACETYLASE HDAC1-RELATED"/>
    <property type="match status" value="1"/>
</dbReference>
<dbReference type="RefSeq" id="WP_015819325.1">
    <property type="nucleotide sequence ID" value="NC_012997.1"/>
</dbReference>
<dbReference type="STRING" id="377629.TERTU_0820"/>
<dbReference type="Proteomes" id="UP000009080">
    <property type="component" value="Chromosome"/>
</dbReference>
<dbReference type="Gene3D" id="3.40.800.20">
    <property type="entry name" value="Histone deacetylase domain"/>
    <property type="match status" value="1"/>
</dbReference>
<comment type="similarity">
    <text evidence="1">Belongs to the histone deacetylase family.</text>
</comment>
<organism evidence="3 4">
    <name type="scientific">Teredinibacter turnerae (strain ATCC 39867 / T7901)</name>
    <dbReference type="NCBI Taxonomy" id="377629"/>
    <lineage>
        <taxon>Bacteria</taxon>
        <taxon>Pseudomonadati</taxon>
        <taxon>Pseudomonadota</taxon>
        <taxon>Gammaproteobacteria</taxon>
        <taxon>Cellvibrionales</taxon>
        <taxon>Cellvibrionaceae</taxon>
        <taxon>Teredinibacter</taxon>
    </lineage>
</organism>
<sequence length="311" mass="34194">MTTAYITHPECAKHDVGDEHPEAPERLSAINDALISLRIMDFLQCHDARPAERSALALAHSEAHIKRVYDKSPLMGLRQLDPDTFMNPHSLEAALLGVGAVMQAVDLVMAGKVKNAFCSVRPPGHHAERDKAMGFCIFNNIAIGALHALEHHGLKKVAIVDFDVHHGNGTENIFLHDSRVLFCSTFQSPLYPDTFADSEPGHIVNVPLEPGTKGDLFRQQVRERILPELDAFEPEFIFISAGFDAHKQDPLAHLSLLEDDYRWITHQLLDVAEKHAGRRVVSALEGGYNLEALATSVCAHVGCLAGLHHAG</sequence>
<dbReference type="EMBL" id="CP001614">
    <property type="protein sequence ID" value="ACR13212.1"/>
    <property type="molecule type" value="Genomic_DNA"/>
</dbReference>
<dbReference type="PRINTS" id="PR01270">
    <property type="entry name" value="HDASUPER"/>
</dbReference>
<gene>
    <name evidence="3" type="ordered locus">TERTU_0820</name>
</gene>
<dbReference type="Pfam" id="PF00850">
    <property type="entry name" value="Hist_deacetyl"/>
    <property type="match status" value="1"/>
</dbReference>
<dbReference type="InterPro" id="IPR000286">
    <property type="entry name" value="HDACs"/>
</dbReference>
<protein>
    <submittedName>
        <fullName evidence="3">Conserved domain protein</fullName>
    </submittedName>
</protein>
<evidence type="ECO:0000256" key="1">
    <source>
        <dbReference type="ARBA" id="ARBA00005947"/>
    </source>
</evidence>
<dbReference type="OrthoDB" id="9808367at2"/>
<dbReference type="GO" id="GO:0004407">
    <property type="term" value="F:histone deacetylase activity"/>
    <property type="evidence" value="ECO:0007669"/>
    <property type="project" value="TreeGrafter"/>
</dbReference>
<dbReference type="InterPro" id="IPR037138">
    <property type="entry name" value="His_deacetylse_dom_sf"/>
</dbReference>
<dbReference type="eggNOG" id="COG0123">
    <property type="taxonomic scope" value="Bacteria"/>
</dbReference>
<feature type="domain" description="Histone deacetylase" evidence="2">
    <location>
        <begin position="20"/>
        <end position="302"/>
    </location>
</feature>
<dbReference type="GeneID" id="58408604"/>
<dbReference type="PANTHER" id="PTHR10625:SF10">
    <property type="entry name" value="HISTONE DEACETYLASE HDAC1"/>
    <property type="match status" value="1"/>
</dbReference>
<evidence type="ECO:0000313" key="4">
    <source>
        <dbReference type="Proteomes" id="UP000009080"/>
    </source>
</evidence>
<dbReference type="KEGG" id="ttu:TERTU_0820"/>
<dbReference type="HOGENOM" id="CLU_007727_8_1_6"/>